<reference evidence="1" key="1">
    <citation type="submission" date="2014-11" db="EMBL/GenBank/DDBJ databases">
        <authorList>
            <person name="Amaro Gonzalez C."/>
        </authorList>
    </citation>
    <scope>NUCLEOTIDE SEQUENCE</scope>
</reference>
<proteinExistence type="predicted"/>
<sequence>MKSLVKILGGTVLLQRDVLKLHCCSCYSTYIALNWQSMCYI</sequence>
<accession>A0A0E9WIN7</accession>
<name>A0A0E9WIN7_ANGAN</name>
<protein>
    <submittedName>
        <fullName evidence="1">Uncharacterized protein</fullName>
    </submittedName>
</protein>
<evidence type="ECO:0000313" key="1">
    <source>
        <dbReference type="EMBL" id="JAH90171.1"/>
    </source>
</evidence>
<dbReference type="EMBL" id="GBXM01018406">
    <property type="protein sequence ID" value="JAH90171.1"/>
    <property type="molecule type" value="Transcribed_RNA"/>
</dbReference>
<dbReference type="AlphaFoldDB" id="A0A0E9WIN7"/>
<reference evidence="1" key="2">
    <citation type="journal article" date="2015" name="Fish Shellfish Immunol.">
        <title>Early steps in the European eel (Anguilla anguilla)-Vibrio vulnificus interaction in the gills: Role of the RtxA13 toxin.</title>
        <authorList>
            <person name="Callol A."/>
            <person name="Pajuelo D."/>
            <person name="Ebbesson L."/>
            <person name="Teles M."/>
            <person name="MacKenzie S."/>
            <person name="Amaro C."/>
        </authorList>
    </citation>
    <scope>NUCLEOTIDE SEQUENCE</scope>
</reference>
<organism evidence="1">
    <name type="scientific">Anguilla anguilla</name>
    <name type="common">European freshwater eel</name>
    <name type="synonym">Muraena anguilla</name>
    <dbReference type="NCBI Taxonomy" id="7936"/>
    <lineage>
        <taxon>Eukaryota</taxon>
        <taxon>Metazoa</taxon>
        <taxon>Chordata</taxon>
        <taxon>Craniata</taxon>
        <taxon>Vertebrata</taxon>
        <taxon>Euteleostomi</taxon>
        <taxon>Actinopterygii</taxon>
        <taxon>Neopterygii</taxon>
        <taxon>Teleostei</taxon>
        <taxon>Anguilliformes</taxon>
        <taxon>Anguillidae</taxon>
        <taxon>Anguilla</taxon>
    </lineage>
</organism>